<dbReference type="RefSeq" id="WP_167490193.1">
    <property type="nucleotide sequence ID" value="NZ_CP046173.1"/>
</dbReference>
<name>A0A6G9ZBC2_9NOCA</name>
<gene>
    <name evidence="1" type="ORF">F6W96_35115</name>
</gene>
<reference evidence="1 2" key="1">
    <citation type="journal article" date="2019" name="ACS Chem. Biol.">
        <title>Identification and Mobilization of a Cryptic Antibiotic Biosynthesis Gene Locus from a Human-Pathogenic Nocardia Isolate.</title>
        <authorList>
            <person name="Herisse M."/>
            <person name="Ishida K."/>
            <person name="Porter J.L."/>
            <person name="Howden B."/>
            <person name="Hertweck C."/>
            <person name="Stinear T.P."/>
            <person name="Pidot S.J."/>
        </authorList>
    </citation>
    <scope>NUCLEOTIDE SEQUENCE [LARGE SCALE GENOMIC DNA]</scope>
    <source>
        <strain evidence="1 2">AUSMDU00012715</strain>
    </source>
</reference>
<proteinExistence type="predicted"/>
<sequence length="121" mass="13580">MTWRRKHFDSLGVKVRRAQLALERARGVGEVNGVRVVVDANCHLVAVSVQNEEALLAAYRAALQDLAPQLDEAMRAVRADPRFTSVSVRTEVDSARLEAERRQCAEEYSDSVRPYGLEGLW</sequence>
<accession>A0A6G9ZBC2</accession>
<organism evidence="1 2">
    <name type="scientific">Nocardia terpenica</name>
    <dbReference type="NCBI Taxonomy" id="455432"/>
    <lineage>
        <taxon>Bacteria</taxon>
        <taxon>Bacillati</taxon>
        <taxon>Actinomycetota</taxon>
        <taxon>Actinomycetes</taxon>
        <taxon>Mycobacteriales</taxon>
        <taxon>Nocardiaceae</taxon>
        <taxon>Nocardia</taxon>
    </lineage>
</organism>
<evidence type="ECO:0000313" key="2">
    <source>
        <dbReference type="Proteomes" id="UP000500953"/>
    </source>
</evidence>
<evidence type="ECO:0000313" key="1">
    <source>
        <dbReference type="EMBL" id="QIS22792.1"/>
    </source>
</evidence>
<protein>
    <submittedName>
        <fullName evidence="1">Uncharacterized protein</fullName>
    </submittedName>
</protein>
<dbReference type="AlphaFoldDB" id="A0A6G9ZBC2"/>
<dbReference type="Proteomes" id="UP000500953">
    <property type="component" value="Chromosome"/>
</dbReference>
<dbReference type="EMBL" id="CP046173">
    <property type="protein sequence ID" value="QIS22792.1"/>
    <property type="molecule type" value="Genomic_DNA"/>
</dbReference>